<gene>
    <name evidence="1" type="ORF">ABR82_03015</name>
</gene>
<dbReference type="Proteomes" id="UP000051269">
    <property type="component" value="Unassembled WGS sequence"/>
</dbReference>
<dbReference type="InterPro" id="IPR021799">
    <property type="entry name" value="PIN-like_prokaryotic"/>
</dbReference>
<comment type="caution">
    <text evidence="1">The sequence shown here is derived from an EMBL/GenBank/DDBJ whole genome shotgun (WGS) entry which is preliminary data.</text>
</comment>
<sequence>MTVVSDTSVLLNLCLIGQQEILRVFFKQVWVPAEVKLEFENLVRTDLRFKSVAWPQWAEVHQPKNPKLPSLDSWHLGPGEIHALALALEHRSTILIDEKLGRRAARLLGLQPLGVVGLLVEARTRKMIPELRPLFARLKQEAGFWVSEDVEWRAFQEVGEA</sequence>
<dbReference type="InterPro" id="IPR029060">
    <property type="entry name" value="PIN-like_dom_sf"/>
</dbReference>
<dbReference type="PANTHER" id="PTHR39550:SF1">
    <property type="entry name" value="SLL0658 PROTEIN"/>
    <property type="match status" value="1"/>
</dbReference>
<accession>A0A0R2R8H9</accession>
<dbReference type="EMBL" id="LIBO01000405">
    <property type="protein sequence ID" value="KRO58920.1"/>
    <property type="molecule type" value="Genomic_DNA"/>
</dbReference>
<evidence type="ECO:0000313" key="1">
    <source>
        <dbReference type="EMBL" id="KRO58920.1"/>
    </source>
</evidence>
<dbReference type="Pfam" id="PF11848">
    <property type="entry name" value="DUF3368"/>
    <property type="match status" value="1"/>
</dbReference>
<evidence type="ECO:0000313" key="2">
    <source>
        <dbReference type="Proteomes" id="UP000051269"/>
    </source>
</evidence>
<organism evidence="1 2">
    <name type="scientific">Verrucomicrobia subdivision 6 bacterium BACL9 MAG-120507-bin52</name>
    <dbReference type="NCBI Taxonomy" id="1655590"/>
    <lineage>
        <taxon>Bacteria</taxon>
        <taxon>Pseudomonadati</taxon>
        <taxon>Verrucomicrobiota</taxon>
        <taxon>Verrucomicrobiia</taxon>
        <taxon>Verrucomicrobiales</taxon>
        <taxon>Verrucomicrobia subdivision 6</taxon>
    </lineage>
</organism>
<reference evidence="1 2" key="1">
    <citation type="submission" date="2015-10" db="EMBL/GenBank/DDBJ databases">
        <title>Metagenome-Assembled Genomes uncover a global brackish microbiome.</title>
        <authorList>
            <person name="Hugerth L.W."/>
            <person name="Larsson J."/>
            <person name="Alneberg J."/>
            <person name="Lindh M.V."/>
            <person name="Legrand C."/>
            <person name="Pinhassi J."/>
            <person name="Andersson A.F."/>
        </authorList>
    </citation>
    <scope>NUCLEOTIDE SEQUENCE [LARGE SCALE GENOMIC DNA]</scope>
    <source>
        <strain evidence="1">BACL18 MAG-120507-bin52</strain>
    </source>
</reference>
<protein>
    <recommendedName>
        <fullName evidence="3">DUF3368 domain-containing protein</fullName>
    </recommendedName>
</protein>
<dbReference type="SUPFAM" id="SSF88723">
    <property type="entry name" value="PIN domain-like"/>
    <property type="match status" value="1"/>
</dbReference>
<proteinExistence type="predicted"/>
<dbReference type="PANTHER" id="PTHR39550">
    <property type="entry name" value="SLL0658 PROTEIN"/>
    <property type="match status" value="1"/>
</dbReference>
<evidence type="ECO:0008006" key="3">
    <source>
        <dbReference type="Google" id="ProtNLM"/>
    </source>
</evidence>
<dbReference type="AlphaFoldDB" id="A0A0R2R8H9"/>
<name>A0A0R2R8H9_9BACT</name>